<dbReference type="AlphaFoldDB" id="A0A2G8K7I3"/>
<dbReference type="OrthoDB" id="10069952at2759"/>
<keyword evidence="3" id="KW-1185">Reference proteome</keyword>
<feature type="domain" description="Protein kinase" evidence="1">
    <location>
        <begin position="1"/>
        <end position="162"/>
    </location>
</feature>
<protein>
    <recommendedName>
        <fullName evidence="1">Protein kinase domain-containing protein</fullName>
    </recommendedName>
</protein>
<gene>
    <name evidence="2" type="ORF">BSL78_19174</name>
</gene>
<reference evidence="2 3" key="1">
    <citation type="journal article" date="2017" name="PLoS Biol.">
        <title>The sea cucumber genome provides insights into morphological evolution and visceral regeneration.</title>
        <authorList>
            <person name="Zhang X."/>
            <person name="Sun L."/>
            <person name="Yuan J."/>
            <person name="Sun Y."/>
            <person name="Gao Y."/>
            <person name="Zhang L."/>
            <person name="Li S."/>
            <person name="Dai H."/>
            <person name="Hamel J.F."/>
            <person name="Liu C."/>
            <person name="Yu Y."/>
            <person name="Liu S."/>
            <person name="Lin W."/>
            <person name="Guo K."/>
            <person name="Jin S."/>
            <person name="Xu P."/>
            <person name="Storey K.B."/>
            <person name="Huan P."/>
            <person name="Zhang T."/>
            <person name="Zhou Y."/>
            <person name="Zhang J."/>
            <person name="Lin C."/>
            <person name="Li X."/>
            <person name="Xing L."/>
            <person name="Huo D."/>
            <person name="Sun M."/>
            <person name="Wang L."/>
            <person name="Mercier A."/>
            <person name="Li F."/>
            <person name="Yang H."/>
            <person name="Xiang J."/>
        </authorList>
    </citation>
    <scope>NUCLEOTIDE SEQUENCE [LARGE SCALE GENOMIC DNA]</scope>
    <source>
        <strain evidence="2">Shaxun</strain>
        <tissue evidence="2">Muscle</tissue>
    </source>
</reference>
<dbReference type="GO" id="GO:0005524">
    <property type="term" value="F:ATP binding"/>
    <property type="evidence" value="ECO:0007669"/>
    <property type="project" value="InterPro"/>
</dbReference>
<dbReference type="PANTHER" id="PTHR48011">
    <property type="entry name" value="CCR4-NOT TRANSCRIPTIONAL COMPLEX SUBUNIT CAF120-RELATED"/>
    <property type="match status" value="1"/>
</dbReference>
<dbReference type="PROSITE" id="PS50011">
    <property type="entry name" value="PROTEIN_KINASE_DOM"/>
    <property type="match status" value="1"/>
</dbReference>
<proteinExistence type="predicted"/>
<dbReference type="PANTHER" id="PTHR48011:SF84">
    <property type="entry name" value="KINASE, PUTATIVE-RELATED"/>
    <property type="match status" value="1"/>
</dbReference>
<dbReference type="SUPFAM" id="SSF56112">
    <property type="entry name" value="Protein kinase-like (PK-like)"/>
    <property type="match status" value="1"/>
</dbReference>
<dbReference type="Pfam" id="PF00069">
    <property type="entry name" value="Pkinase"/>
    <property type="match status" value="1"/>
</dbReference>
<dbReference type="EMBL" id="MRZV01000811">
    <property type="protein sequence ID" value="PIK43971.1"/>
    <property type="molecule type" value="Genomic_DNA"/>
</dbReference>
<dbReference type="InterPro" id="IPR000719">
    <property type="entry name" value="Prot_kinase_dom"/>
</dbReference>
<dbReference type="STRING" id="307972.A0A2G8K7I3"/>
<accession>A0A2G8K7I3</accession>
<sequence length="162" mass="18281">MSLGVLEGVAYLHEHDPQIIHQDIKPANILLDRYLNPKLCDLGIAKARSFGVASTTMGVYAAGTPEYMSPETLLDNKKGTAASDIWSLGLTLTEWFSGRDPWNLQDQEEEPVTYIRDCMRKQKMPQVLNICKFPLLLPCLKYDPADRPIARNVLRQFQCPSC</sequence>
<evidence type="ECO:0000259" key="1">
    <source>
        <dbReference type="PROSITE" id="PS50011"/>
    </source>
</evidence>
<dbReference type="InterPro" id="IPR011009">
    <property type="entry name" value="Kinase-like_dom_sf"/>
</dbReference>
<comment type="caution">
    <text evidence="2">The sequence shown here is derived from an EMBL/GenBank/DDBJ whole genome shotgun (WGS) entry which is preliminary data.</text>
</comment>
<dbReference type="Proteomes" id="UP000230750">
    <property type="component" value="Unassembled WGS sequence"/>
</dbReference>
<dbReference type="SMART" id="SM00220">
    <property type="entry name" value="S_TKc"/>
    <property type="match status" value="1"/>
</dbReference>
<evidence type="ECO:0000313" key="3">
    <source>
        <dbReference type="Proteomes" id="UP000230750"/>
    </source>
</evidence>
<name>A0A2G8K7I3_STIJA</name>
<dbReference type="InterPro" id="IPR008271">
    <property type="entry name" value="Ser/Thr_kinase_AS"/>
</dbReference>
<dbReference type="GO" id="GO:0004672">
    <property type="term" value="F:protein kinase activity"/>
    <property type="evidence" value="ECO:0007669"/>
    <property type="project" value="InterPro"/>
</dbReference>
<dbReference type="PROSITE" id="PS00108">
    <property type="entry name" value="PROTEIN_KINASE_ST"/>
    <property type="match status" value="1"/>
</dbReference>
<evidence type="ECO:0000313" key="2">
    <source>
        <dbReference type="EMBL" id="PIK43971.1"/>
    </source>
</evidence>
<dbReference type="GO" id="GO:0007165">
    <property type="term" value="P:signal transduction"/>
    <property type="evidence" value="ECO:0007669"/>
    <property type="project" value="TreeGrafter"/>
</dbReference>
<dbReference type="InterPro" id="IPR052751">
    <property type="entry name" value="Plant_MAPKKK"/>
</dbReference>
<organism evidence="2 3">
    <name type="scientific">Stichopus japonicus</name>
    <name type="common">Sea cucumber</name>
    <dbReference type="NCBI Taxonomy" id="307972"/>
    <lineage>
        <taxon>Eukaryota</taxon>
        <taxon>Metazoa</taxon>
        <taxon>Echinodermata</taxon>
        <taxon>Eleutherozoa</taxon>
        <taxon>Echinozoa</taxon>
        <taxon>Holothuroidea</taxon>
        <taxon>Aspidochirotacea</taxon>
        <taxon>Aspidochirotida</taxon>
        <taxon>Stichopodidae</taxon>
        <taxon>Apostichopus</taxon>
    </lineage>
</organism>
<dbReference type="Gene3D" id="1.10.510.10">
    <property type="entry name" value="Transferase(Phosphotransferase) domain 1"/>
    <property type="match status" value="1"/>
</dbReference>